<dbReference type="Proteomes" id="UP000515847">
    <property type="component" value="Chromosome"/>
</dbReference>
<dbReference type="Pfam" id="PF13408">
    <property type="entry name" value="Zn_ribbon_recom"/>
    <property type="match status" value="1"/>
</dbReference>
<evidence type="ECO:0000259" key="6">
    <source>
        <dbReference type="Pfam" id="PF13408"/>
    </source>
</evidence>
<dbReference type="RefSeq" id="WP_081908112.1">
    <property type="nucleotide sequence ID" value="NZ_CP045798.1"/>
</dbReference>
<dbReference type="EMBL" id="CP045798">
    <property type="protein sequence ID" value="QNB45350.1"/>
    <property type="molecule type" value="Genomic_DNA"/>
</dbReference>
<feature type="transmembrane region" description="Helical" evidence="4">
    <location>
        <begin position="20"/>
        <end position="40"/>
    </location>
</feature>
<evidence type="ECO:0000256" key="1">
    <source>
        <dbReference type="ARBA" id="ARBA00023125"/>
    </source>
</evidence>
<dbReference type="Gene3D" id="3.90.1750.20">
    <property type="entry name" value="Putative Large Serine Recombinase, Chain B, Domain 2"/>
    <property type="match status" value="1"/>
</dbReference>
<dbReference type="InterPro" id="IPR038109">
    <property type="entry name" value="DNA_bind_recomb_sf"/>
</dbReference>
<dbReference type="InterPro" id="IPR050639">
    <property type="entry name" value="SSR_resolvase"/>
</dbReference>
<dbReference type="PANTHER" id="PTHR30461:SF2">
    <property type="entry name" value="SERINE RECOMBINASE PINE-RELATED"/>
    <property type="match status" value="1"/>
</dbReference>
<sequence>MVKNTIQSDYGGFSKKSRPFLSKIRIFFKIFFELLFSIYFHQLHNSCILKNPVYIGIITWKKKEYKKSVVSGKRKDVRTRPKEEWIYSKGKHQPLVREEQFTKAQEILKNKYHVPYQLQNGIVNPLAGLIKCDICGSAMVLRVYTNQRPHFICYNTRCPNKSSRFEFVENRVIEGLRNWLREYQAKWNLSKPQLKTDNVIDIRRKALQNLEKELSELEKQKGRLHDLLERGIYDEETFLERSRTITERIDATKTAINNAEKALNDEMQRVKAQVEIIPMVQNALDIYSELKSPAEKNNLLKSILEYGTYRKEKHQKGDEFTLVLYPKLSSQYR</sequence>
<keyword evidence="3" id="KW-0175">Coiled coil</keyword>
<accession>A0A7G6DZU6</accession>
<gene>
    <name evidence="7" type="ORF">BR63_02890</name>
</gene>
<dbReference type="GO" id="GO:0000150">
    <property type="term" value="F:DNA strand exchange activity"/>
    <property type="evidence" value="ECO:0007669"/>
    <property type="project" value="InterPro"/>
</dbReference>
<dbReference type="PANTHER" id="PTHR30461">
    <property type="entry name" value="DNA-INVERTASE FROM LAMBDOID PROPHAGE"/>
    <property type="match status" value="1"/>
</dbReference>
<keyword evidence="2" id="KW-0233">DNA recombination</keyword>
<name>A0A7G6DZU6_THEFR</name>
<dbReference type="KEGG" id="tfr:BR63_02890"/>
<keyword evidence="4" id="KW-0472">Membrane</keyword>
<evidence type="ECO:0000256" key="2">
    <source>
        <dbReference type="ARBA" id="ARBA00023172"/>
    </source>
</evidence>
<evidence type="ECO:0008006" key="9">
    <source>
        <dbReference type="Google" id="ProtNLM"/>
    </source>
</evidence>
<dbReference type="AlphaFoldDB" id="A0A7G6DZU6"/>
<evidence type="ECO:0000256" key="4">
    <source>
        <dbReference type="SAM" id="Phobius"/>
    </source>
</evidence>
<dbReference type="InterPro" id="IPR025827">
    <property type="entry name" value="Zn_ribbon_recom_dom"/>
</dbReference>
<evidence type="ECO:0000313" key="7">
    <source>
        <dbReference type="EMBL" id="QNB45350.1"/>
    </source>
</evidence>
<evidence type="ECO:0000256" key="3">
    <source>
        <dbReference type="SAM" id="Coils"/>
    </source>
</evidence>
<keyword evidence="4" id="KW-0812">Transmembrane</keyword>
<evidence type="ECO:0000313" key="8">
    <source>
        <dbReference type="Proteomes" id="UP000515847"/>
    </source>
</evidence>
<proteinExistence type="predicted"/>
<feature type="domain" description="Recombinase" evidence="5">
    <location>
        <begin position="48"/>
        <end position="110"/>
    </location>
</feature>
<dbReference type="GO" id="GO:0003677">
    <property type="term" value="F:DNA binding"/>
    <property type="evidence" value="ECO:0007669"/>
    <property type="project" value="UniProtKB-KW"/>
</dbReference>
<dbReference type="Pfam" id="PF07508">
    <property type="entry name" value="Recombinase"/>
    <property type="match status" value="1"/>
</dbReference>
<keyword evidence="4" id="KW-1133">Transmembrane helix</keyword>
<feature type="domain" description="Recombinase zinc beta ribbon" evidence="6">
    <location>
        <begin position="125"/>
        <end position="177"/>
    </location>
</feature>
<dbReference type="OrthoDB" id="1094757at2"/>
<evidence type="ECO:0000259" key="5">
    <source>
        <dbReference type="Pfam" id="PF07508"/>
    </source>
</evidence>
<protein>
    <recommendedName>
        <fullName evidence="9">Recombinase zinc beta ribbon domain-containing protein</fullName>
    </recommendedName>
</protein>
<keyword evidence="8" id="KW-1185">Reference proteome</keyword>
<dbReference type="InterPro" id="IPR011109">
    <property type="entry name" value="DNA_bind_recombinase_dom"/>
</dbReference>
<keyword evidence="1" id="KW-0238">DNA-binding</keyword>
<reference evidence="7 8" key="1">
    <citation type="journal article" date="2019" name="Front. Microbiol.">
        <title>Thermoanaerosceptrum fracticalcis gen. nov. sp. nov., a Novel Fumarate-Fermenting Microorganism From a Deep Fractured Carbonate Aquifer of the US Great Basin.</title>
        <authorList>
            <person name="Hamilton-Brehm S.D."/>
            <person name="Stewart L.E."/>
            <person name="Zavarin M."/>
            <person name="Caldwell M."/>
            <person name="Lawson P.A."/>
            <person name="Onstott T.C."/>
            <person name="Grzymski J."/>
            <person name="Neveux I."/>
            <person name="Lollar B.S."/>
            <person name="Russell C.E."/>
            <person name="Moser D.P."/>
        </authorList>
    </citation>
    <scope>NUCLEOTIDE SEQUENCE [LARGE SCALE GENOMIC DNA]</scope>
    <source>
        <strain evidence="7 8">DRI-13</strain>
    </source>
</reference>
<organism evidence="7 8">
    <name type="scientific">Thermanaerosceptrum fracticalcis</name>
    <dbReference type="NCBI Taxonomy" id="1712410"/>
    <lineage>
        <taxon>Bacteria</taxon>
        <taxon>Bacillati</taxon>
        <taxon>Bacillota</taxon>
        <taxon>Clostridia</taxon>
        <taxon>Eubacteriales</taxon>
        <taxon>Peptococcaceae</taxon>
        <taxon>Thermanaerosceptrum</taxon>
    </lineage>
</organism>
<feature type="coiled-coil region" evidence="3">
    <location>
        <begin position="200"/>
        <end position="273"/>
    </location>
</feature>